<evidence type="ECO:0000313" key="2">
    <source>
        <dbReference type="EMBL" id="MBC5995437.1"/>
    </source>
</evidence>
<keyword evidence="1" id="KW-0472">Membrane</keyword>
<keyword evidence="3" id="KW-1185">Reference proteome</keyword>
<evidence type="ECO:0008006" key="4">
    <source>
        <dbReference type="Google" id="ProtNLM"/>
    </source>
</evidence>
<dbReference type="PANTHER" id="PTHR36927">
    <property type="entry name" value="BLR4337 PROTEIN"/>
    <property type="match status" value="1"/>
</dbReference>
<proteinExistence type="predicted"/>
<dbReference type="PANTHER" id="PTHR36927:SF3">
    <property type="entry name" value="GLUCANS BIOSYNTHESIS PROTEIN C"/>
    <property type="match status" value="1"/>
</dbReference>
<keyword evidence="1" id="KW-0812">Transmembrane</keyword>
<sequence length="101" mass="11360">MGCCGLLKNIVLISAISSIIGFSSIYLNKNSRVLKYLNKSAFPIYIIHQTILLLIAFFVVPIVKSTTWAMLIIILFSALFTFAVYELLKNIKIFNVLLGMK</sequence>
<comment type="caution">
    <text evidence="2">The sequence shown here is derived from an EMBL/GenBank/DDBJ whole genome shotgun (WGS) entry which is preliminary data.</text>
</comment>
<dbReference type="RefSeq" id="WP_153971357.1">
    <property type="nucleotide sequence ID" value="NZ_JACRWE010000001.1"/>
</dbReference>
<feature type="transmembrane region" description="Helical" evidence="1">
    <location>
        <begin position="6"/>
        <end position="28"/>
    </location>
</feature>
<protein>
    <recommendedName>
        <fullName evidence="4">Acyltransferase 3 domain-containing protein</fullName>
    </recommendedName>
</protein>
<keyword evidence="1" id="KW-1133">Transmembrane helix</keyword>
<dbReference type="Proteomes" id="UP000609849">
    <property type="component" value="Unassembled WGS sequence"/>
</dbReference>
<evidence type="ECO:0000256" key="1">
    <source>
        <dbReference type="SAM" id="Phobius"/>
    </source>
</evidence>
<name>A0ABR7JKY7_9FIRM</name>
<feature type="transmembrane region" description="Helical" evidence="1">
    <location>
        <begin position="68"/>
        <end position="88"/>
    </location>
</feature>
<accession>A0ABR7JKY7</accession>
<reference evidence="2 3" key="1">
    <citation type="submission" date="2020-08" db="EMBL/GenBank/DDBJ databases">
        <authorList>
            <person name="Liu C."/>
            <person name="Sun Q."/>
        </authorList>
    </citation>
    <scope>NUCLEOTIDE SEQUENCE [LARGE SCALE GENOMIC DNA]</scope>
    <source>
        <strain evidence="2 3">NSJ-18</strain>
    </source>
</reference>
<dbReference type="InterPro" id="IPR050623">
    <property type="entry name" value="Glucan_succinyl_AcylTrfase"/>
</dbReference>
<gene>
    <name evidence="2" type="ORF">H8923_01575</name>
</gene>
<organism evidence="2 3">
    <name type="scientific">Romboutsia faecis</name>
    <dbReference type="NCBI Taxonomy" id="2764597"/>
    <lineage>
        <taxon>Bacteria</taxon>
        <taxon>Bacillati</taxon>
        <taxon>Bacillota</taxon>
        <taxon>Clostridia</taxon>
        <taxon>Peptostreptococcales</taxon>
        <taxon>Peptostreptococcaceae</taxon>
        <taxon>Romboutsia</taxon>
    </lineage>
</organism>
<dbReference type="EMBL" id="JACRWE010000001">
    <property type="protein sequence ID" value="MBC5995437.1"/>
    <property type="molecule type" value="Genomic_DNA"/>
</dbReference>
<evidence type="ECO:0000313" key="3">
    <source>
        <dbReference type="Proteomes" id="UP000609849"/>
    </source>
</evidence>
<feature type="transmembrane region" description="Helical" evidence="1">
    <location>
        <begin position="40"/>
        <end position="62"/>
    </location>
</feature>